<evidence type="ECO:0000313" key="2">
    <source>
        <dbReference type="Proteomes" id="UP000604730"/>
    </source>
</evidence>
<dbReference type="Proteomes" id="UP000604730">
    <property type="component" value="Unassembled WGS sequence"/>
</dbReference>
<comment type="caution">
    <text evidence="1">The sequence shown here is derived from an EMBL/GenBank/DDBJ whole genome shotgun (WGS) entry which is preliminary data.</text>
</comment>
<proteinExistence type="predicted"/>
<reference evidence="1 2" key="1">
    <citation type="submission" date="2021-01" db="EMBL/GenBank/DDBJ databases">
        <title>Isolation and description of Catonella massiliensis sp. nov., a novel Catonella species, isolated from a stable periodontitis subject.</title>
        <authorList>
            <person name="Antezack A."/>
            <person name="Boxberger M."/>
            <person name="La Scola B."/>
            <person name="Monnet-Corti V."/>
        </authorList>
    </citation>
    <scope>NUCLEOTIDE SEQUENCE [LARGE SCALE GENOMIC DNA]</scope>
    <source>
        <strain evidence="1 2">Marseille-Q4567</strain>
    </source>
</reference>
<gene>
    <name evidence="1" type="ORF">JJN12_10155</name>
</gene>
<accession>A0ABS1J3N5</accession>
<organism evidence="1 2">
    <name type="scientific">Catonella massiliensis</name>
    <dbReference type="NCBI Taxonomy" id="2799636"/>
    <lineage>
        <taxon>Bacteria</taxon>
        <taxon>Bacillati</taxon>
        <taxon>Bacillota</taxon>
        <taxon>Clostridia</taxon>
        <taxon>Lachnospirales</taxon>
        <taxon>Lachnospiraceae</taxon>
        <taxon>Catonella</taxon>
    </lineage>
</organism>
<dbReference type="InterPro" id="IPR025374">
    <property type="entry name" value="DUF4364"/>
</dbReference>
<dbReference type="RefSeq" id="WP_208429570.1">
    <property type="nucleotide sequence ID" value="NZ_JAEPRJ010000001.1"/>
</dbReference>
<protein>
    <submittedName>
        <fullName evidence="1">DUF4364 family protein</fullName>
    </submittedName>
</protein>
<sequence length="177" mass="19911">MASNAMTLYKLMILYMLNSSNYPLTNARISEFMLQKGYATYFNLQTALSELSETGLIVSENTMNSSFFKSTEEGKRTLELLSNDINHSIKNEIKSYLSDNFKTIKSDISATANYKSAGNGDYIVNLNINEYRTNLLSLSMSVPAENIAEKICAEWSKKSDDVYALLFNSLVLDKSLQ</sequence>
<evidence type="ECO:0000313" key="1">
    <source>
        <dbReference type="EMBL" id="MBK5898133.1"/>
    </source>
</evidence>
<keyword evidence="2" id="KW-1185">Reference proteome</keyword>
<dbReference type="EMBL" id="JAEPRJ010000001">
    <property type="protein sequence ID" value="MBK5898133.1"/>
    <property type="molecule type" value="Genomic_DNA"/>
</dbReference>
<name>A0ABS1J3N5_9FIRM</name>
<dbReference type="Pfam" id="PF14277">
    <property type="entry name" value="DUF4364"/>
    <property type="match status" value="1"/>
</dbReference>